<dbReference type="AlphaFoldDB" id="A0A9P7J732"/>
<protein>
    <submittedName>
        <fullName evidence="1">Uncharacterized protein</fullName>
    </submittedName>
</protein>
<dbReference type="RefSeq" id="XP_041187603.1">
    <property type="nucleotide sequence ID" value="XM_041341064.1"/>
</dbReference>
<accession>A0A9P7J732</accession>
<evidence type="ECO:0000313" key="1">
    <source>
        <dbReference type="EMBL" id="KAG1806082.1"/>
    </source>
</evidence>
<organism evidence="1 2">
    <name type="scientific">Suillus subaureus</name>
    <dbReference type="NCBI Taxonomy" id="48587"/>
    <lineage>
        <taxon>Eukaryota</taxon>
        <taxon>Fungi</taxon>
        <taxon>Dikarya</taxon>
        <taxon>Basidiomycota</taxon>
        <taxon>Agaricomycotina</taxon>
        <taxon>Agaricomycetes</taxon>
        <taxon>Agaricomycetidae</taxon>
        <taxon>Boletales</taxon>
        <taxon>Suillineae</taxon>
        <taxon>Suillaceae</taxon>
        <taxon>Suillus</taxon>
    </lineage>
</organism>
<sequence>MLCNVKVSIHNKSEIVEVLYFAQLAVMVHADDINEDDNDEEFKYIDNEIYHFVTIAMVSVYSCPDPELLQKSAQTVWSCTYHGNEALQLVSMKMIHSVVTMVPHCPKLPSGLVEDHFFLVEKPGLGLVSVDEEMGDDADKDE</sequence>
<dbReference type="GeneID" id="64635080"/>
<proteinExistence type="predicted"/>
<name>A0A9P7J732_9AGAM</name>
<evidence type="ECO:0000313" key="2">
    <source>
        <dbReference type="Proteomes" id="UP000807769"/>
    </source>
</evidence>
<reference evidence="1" key="1">
    <citation type="journal article" date="2020" name="New Phytol.">
        <title>Comparative genomics reveals dynamic genome evolution in host specialist ectomycorrhizal fungi.</title>
        <authorList>
            <person name="Lofgren L.A."/>
            <person name="Nguyen N.H."/>
            <person name="Vilgalys R."/>
            <person name="Ruytinx J."/>
            <person name="Liao H.L."/>
            <person name="Branco S."/>
            <person name="Kuo A."/>
            <person name="LaButti K."/>
            <person name="Lipzen A."/>
            <person name="Andreopoulos W."/>
            <person name="Pangilinan J."/>
            <person name="Riley R."/>
            <person name="Hundley H."/>
            <person name="Na H."/>
            <person name="Barry K."/>
            <person name="Grigoriev I.V."/>
            <person name="Stajich J.E."/>
            <person name="Kennedy P.G."/>
        </authorList>
    </citation>
    <scope>NUCLEOTIDE SEQUENCE</scope>
    <source>
        <strain evidence="1">MN1</strain>
    </source>
</reference>
<keyword evidence="2" id="KW-1185">Reference proteome</keyword>
<gene>
    <name evidence="1" type="ORF">BJ212DRAFT_1486000</name>
</gene>
<comment type="caution">
    <text evidence="1">The sequence shown here is derived from an EMBL/GenBank/DDBJ whole genome shotgun (WGS) entry which is preliminary data.</text>
</comment>
<dbReference type="OrthoDB" id="2669721at2759"/>
<dbReference type="EMBL" id="JABBWG010000048">
    <property type="protein sequence ID" value="KAG1806082.1"/>
    <property type="molecule type" value="Genomic_DNA"/>
</dbReference>
<dbReference type="Proteomes" id="UP000807769">
    <property type="component" value="Unassembled WGS sequence"/>
</dbReference>